<keyword evidence="2" id="KW-1185">Reference proteome</keyword>
<dbReference type="EMBL" id="FO082055">
    <property type="protein sequence ID" value="CCE79720.1"/>
    <property type="molecule type" value="Genomic_DNA"/>
</dbReference>
<dbReference type="eggNOG" id="ENOG502S83P">
    <property type="taxonomic scope" value="Eukaryota"/>
</dbReference>
<dbReference type="GO" id="GO:0006122">
    <property type="term" value="P:mitochondrial electron transport, ubiquinol to cytochrome c"/>
    <property type="evidence" value="ECO:0007669"/>
    <property type="project" value="InterPro"/>
</dbReference>
<accession>G8YP52</accession>
<proteinExistence type="predicted"/>
<dbReference type="PANTHER" id="PTHR28254:SF1">
    <property type="entry name" value="CYTOCHROME B-C1 COMPLEX SUBUNIT 10, MITOCHONDRIAL"/>
    <property type="match status" value="1"/>
</dbReference>
<dbReference type="OMA" id="WIREIPA"/>
<dbReference type="InParanoid" id="G8YP52"/>
<dbReference type="HOGENOM" id="CLU_152072_2_0_1"/>
<sequence>MVSYIRIPAYKSVKSIAGINLPVLKAYIPNFVLWGGAVGAGIATFTDGVPLFKETFYTKIPVVGTHWTYNPDPEDVPI</sequence>
<dbReference type="Pfam" id="PF09796">
    <property type="entry name" value="QCR10"/>
    <property type="match status" value="1"/>
</dbReference>
<reference evidence="1 2" key="1">
    <citation type="journal article" date="2012" name="G3 (Bethesda)">
        <title>Pichia sorbitophila, an interspecies yeast hybrid reveals early steps of genome resolution following polyploidization.</title>
        <authorList>
            <person name="Leh Louis V."/>
            <person name="Despons L."/>
            <person name="Friedrich A."/>
            <person name="Martin T."/>
            <person name="Durrens P."/>
            <person name="Casaregola S."/>
            <person name="Neuveglise C."/>
            <person name="Fairhead C."/>
            <person name="Marck C."/>
            <person name="Cruz J.A."/>
            <person name="Straub M.L."/>
            <person name="Kugler V."/>
            <person name="Sacerdot C."/>
            <person name="Uzunov Z."/>
            <person name="Thierry A."/>
            <person name="Weiss S."/>
            <person name="Bleykasten C."/>
            <person name="De Montigny J."/>
            <person name="Jacques N."/>
            <person name="Jung P."/>
            <person name="Lemaire M."/>
            <person name="Mallet S."/>
            <person name="Morel G."/>
            <person name="Richard G.F."/>
            <person name="Sarkar A."/>
            <person name="Savel G."/>
            <person name="Schacherer J."/>
            <person name="Seret M.L."/>
            <person name="Talla E."/>
            <person name="Samson G."/>
            <person name="Jubin C."/>
            <person name="Poulain J."/>
            <person name="Vacherie B."/>
            <person name="Barbe V."/>
            <person name="Pelletier E."/>
            <person name="Sherman D.J."/>
            <person name="Westhof E."/>
            <person name="Weissenbach J."/>
            <person name="Baret P.V."/>
            <person name="Wincker P."/>
            <person name="Gaillardin C."/>
            <person name="Dujon B."/>
            <person name="Souciet J.L."/>
        </authorList>
    </citation>
    <scope>NUCLEOTIDE SEQUENCE [LARGE SCALE GENOMIC DNA]</scope>
    <source>
        <strain evidence="2">ATCC MYA-4447 / BCRC 22081 / CBS 7064 / NBRC 10061 / NRRL Y-12695</strain>
    </source>
</reference>
<organism evidence="1 2">
    <name type="scientific">Pichia sorbitophila (strain ATCC MYA-4447 / BCRC 22081 / CBS 7064 / NBRC 10061 / NRRL Y-12695)</name>
    <name type="common">Hybrid yeast</name>
    <dbReference type="NCBI Taxonomy" id="559304"/>
    <lineage>
        <taxon>Eukaryota</taxon>
        <taxon>Fungi</taxon>
        <taxon>Dikarya</taxon>
        <taxon>Ascomycota</taxon>
        <taxon>Saccharomycotina</taxon>
        <taxon>Pichiomycetes</taxon>
        <taxon>Debaryomycetaceae</taxon>
        <taxon>Millerozyma</taxon>
    </lineage>
</organism>
<evidence type="ECO:0000313" key="2">
    <source>
        <dbReference type="Proteomes" id="UP000005222"/>
    </source>
</evidence>
<dbReference type="FunCoup" id="G8YP52">
    <property type="interactions" value="181"/>
</dbReference>
<gene>
    <name evidence="1" type="primary">Piso0_001805</name>
    <name evidence="1" type="ORF">GNLVRS01_PISO0E13050g</name>
</gene>
<dbReference type="InterPro" id="IPR019182">
    <property type="entry name" value="Cytochrome_b-c1_su10_fun"/>
</dbReference>
<evidence type="ECO:0000313" key="1">
    <source>
        <dbReference type="EMBL" id="CCE79720.1"/>
    </source>
</evidence>
<dbReference type="AlphaFoldDB" id="G8YP52"/>
<dbReference type="GO" id="GO:0005739">
    <property type="term" value="C:mitochondrion"/>
    <property type="evidence" value="ECO:0007669"/>
    <property type="project" value="GOC"/>
</dbReference>
<protein>
    <submittedName>
        <fullName evidence="1">Piso0_001805 protein</fullName>
    </submittedName>
</protein>
<name>G8YP52_PICSO</name>
<dbReference type="Proteomes" id="UP000005222">
    <property type="component" value="Chromosome E"/>
</dbReference>
<dbReference type="OrthoDB" id="2391627at2759"/>
<dbReference type="STRING" id="559304.G8YP52"/>
<dbReference type="PANTHER" id="PTHR28254">
    <property type="entry name" value="CYTOCHROME B-C1 COMPLEX SUBUNIT 10"/>
    <property type="match status" value="1"/>
</dbReference>